<dbReference type="EMBL" id="JACHLR010000021">
    <property type="protein sequence ID" value="MBB4860390.1"/>
    <property type="molecule type" value="Genomic_DNA"/>
</dbReference>
<protein>
    <submittedName>
        <fullName evidence="1">Uncharacterized protein</fullName>
    </submittedName>
</protein>
<dbReference type="AlphaFoldDB" id="A0A7W7NYM7"/>
<gene>
    <name evidence="1" type="ORF">HNO88_003733</name>
</gene>
<comment type="caution">
    <text evidence="1">The sequence shown here is derived from an EMBL/GenBank/DDBJ whole genome shotgun (WGS) entry which is preliminary data.</text>
</comment>
<reference evidence="1 2" key="1">
    <citation type="submission" date="2020-08" db="EMBL/GenBank/DDBJ databases">
        <title>Functional genomics of gut bacteria from endangered species of beetles.</title>
        <authorList>
            <person name="Carlos-Shanley C."/>
        </authorList>
    </citation>
    <scope>NUCLEOTIDE SEQUENCE [LARGE SCALE GENOMIC DNA]</scope>
    <source>
        <strain evidence="1 2">S00245</strain>
    </source>
</reference>
<proteinExistence type="predicted"/>
<accession>A0A7W7NYM7</accession>
<evidence type="ECO:0000313" key="2">
    <source>
        <dbReference type="Proteomes" id="UP000555448"/>
    </source>
</evidence>
<name>A0A7W7NYM7_9SPHN</name>
<keyword evidence="2" id="KW-1185">Reference proteome</keyword>
<dbReference type="Proteomes" id="UP000555448">
    <property type="component" value="Unassembled WGS sequence"/>
</dbReference>
<sequence length="34" mass="3744">MAKLREAYPVRSPKGLWFEESICSVDANATTTTA</sequence>
<organism evidence="1 2">
    <name type="scientific">Novosphingobium chloroacetimidivorans</name>
    <dbReference type="NCBI Taxonomy" id="1428314"/>
    <lineage>
        <taxon>Bacteria</taxon>
        <taxon>Pseudomonadati</taxon>
        <taxon>Pseudomonadota</taxon>
        <taxon>Alphaproteobacteria</taxon>
        <taxon>Sphingomonadales</taxon>
        <taxon>Sphingomonadaceae</taxon>
        <taxon>Novosphingobium</taxon>
    </lineage>
</organism>
<evidence type="ECO:0000313" key="1">
    <source>
        <dbReference type="EMBL" id="MBB4860390.1"/>
    </source>
</evidence>